<gene>
    <name evidence="2" type="ORF">HNR46_003560</name>
</gene>
<feature type="signal peptide" evidence="1">
    <location>
        <begin position="1"/>
        <end position="20"/>
    </location>
</feature>
<comment type="caution">
    <text evidence="2">The sequence shown here is derived from an EMBL/GenBank/DDBJ whole genome shotgun (WGS) entry which is preliminary data.</text>
</comment>
<name>A0A840V5K7_9BACT</name>
<organism evidence="2 3">
    <name type="scientific">Haloferula luteola</name>
    <dbReference type="NCBI Taxonomy" id="595692"/>
    <lineage>
        <taxon>Bacteria</taxon>
        <taxon>Pseudomonadati</taxon>
        <taxon>Verrucomicrobiota</taxon>
        <taxon>Verrucomicrobiia</taxon>
        <taxon>Verrucomicrobiales</taxon>
        <taxon>Verrucomicrobiaceae</taxon>
        <taxon>Haloferula</taxon>
    </lineage>
</organism>
<sequence>MKTIATILVLASGMLMPILAEQTTIRIDARYEGVDVKWLSDLSPNTREVIKATGGTLRLPAVTAKAGETATIEVIQEFHTGTPTPKESVVPCGVVVDWSPEPVGGAIRISGKNLLRRTTNKNADGVATRFETQEAWINLNLEDGATKLVELEDGGKMFITATLVDSSGRPVKK</sequence>
<keyword evidence="1" id="KW-0732">Signal</keyword>
<evidence type="ECO:0000313" key="3">
    <source>
        <dbReference type="Proteomes" id="UP000557717"/>
    </source>
</evidence>
<accession>A0A840V5K7</accession>
<dbReference type="EMBL" id="JACHFD010000023">
    <property type="protein sequence ID" value="MBB5353305.1"/>
    <property type="molecule type" value="Genomic_DNA"/>
</dbReference>
<keyword evidence="3" id="KW-1185">Reference proteome</keyword>
<protein>
    <submittedName>
        <fullName evidence="2">Uncharacterized protein</fullName>
    </submittedName>
</protein>
<evidence type="ECO:0000313" key="2">
    <source>
        <dbReference type="EMBL" id="MBB5353305.1"/>
    </source>
</evidence>
<dbReference type="Proteomes" id="UP000557717">
    <property type="component" value="Unassembled WGS sequence"/>
</dbReference>
<proteinExistence type="predicted"/>
<dbReference type="AlphaFoldDB" id="A0A840V5K7"/>
<feature type="chain" id="PRO_5033021271" evidence="1">
    <location>
        <begin position="21"/>
        <end position="173"/>
    </location>
</feature>
<evidence type="ECO:0000256" key="1">
    <source>
        <dbReference type="SAM" id="SignalP"/>
    </source>
</evidence>
<reference evidence="2 3" key="1">
    <citation type="submission" date="2020-08" db="EMBL/GenBank/DDBJ databases">
        <title>Genomic Encyclopedia of Type Strains, Phase IV (KMG-IV): sequencing the most valuable type-strain genomes for metagenomic binning, comparative biology and taxonomic classification.</title>
        <authorList>
            <person name="Goeker M."/>
        </authorList>
    </citation>
    <scope>NUCLEOTIDE SEQUENCE [LARGE SCALE GENOMIC DNA]</scope>
    <source>
        <strain evidence="2 3">YC6886</strain>
    </source>
</reference>